<dbReference type="AlphaFoldDB" id="A0A1U7J9F3"/>
<reference evidence="4 5" key="1">
    <citation type="submission" date="2016-11" db="EMBL/GenBank/DDBJ databases">
        <title>Draft Genome Sequences of Nine Cyanobacterial Strains from Diverse Habitats.</title>
        <authorList>
            <person name="Zhu T."/>
            <person name="Hou S."/>
            <person name="Lu X."/>
            <person name="Hess W.R."/>
        </authorList>
    </citation>
    <scope>NUCLEOTIDE SEQUENCE [LARGE SCALE GENOMIC DNA]</scope>
    <source>
        <strain evidence="4 5">NIES-30</strain>
    </source>
</reference>
<dbReference type="PANTHER" id="PTHR48081">
    <property type="entry name" value="AB HYDROLASE SUPERFAMILY PROTEIN C4A8.06C"/>
    <property type="match status" value="1"/>
</dbReference>
<accession>A0A1U7J9F3</accession>
<dbReference type="Pfam" id="PF20434">
    <property type="entry name" value="BD-FAE"/>
    <property type="match status" value="1"/>
</dbReference>
<evidence type="ECO:0000259" key="3">
    <source>
        <dbReference type="Pfam" id="PF20434"/>
    </source>
</evidence>
<evidence type="ECO:0000313" key="5">
    <source>
        <dbReference type="Proteomes" id="UP000185557"/>
    </source>
</evidence>
<dbReference type="GO" id="GO:0016787">
    <property type="term" value="F:hydrolase activity"/>
    <property type="evidence" value="ECO:0007669"/>
    <property type="project" value="UniProtKB-KW"/>
</dbReference>
<proteinExistence type="predicted"/>
<organism evidence="4 5">
    <name type="scientific">Phormidium tenue NIES-30</name>
    <dbReference type="NCBI Taxonomy" id="549789"/>
    <lineage>
        <taxon>Bacteria</taxon>
        <taxon>Bacillati</taxon>
        <taxon>Cyanobacteriota</taxon>
        <taxon>Cyanophyceae</taxon>
        <taxon>Oscillatoriophycideae</taxon>
        <taxon>Oscillatoriales</taxon>
        <taxon>Oscillatoriaceae</taxon>
        <taxon>Phormidium</taxon>
    </lineage>
</organism>
<feature type="transmembrane region" description="Helical" evidence="2">
    <location>
        <begin position="78"/>
        <end position="98"/>
    </location>
</feature>
<keyword evidence="2" id="KW-0812">Transmembrane</keyword>
<dbReference type="InterPro" id="IPR050300">
    <property type="entry name" value="GDXG_lipolytic_enzyme"/>
</dbReference>
<protein>
    <submittedName>
        <fullName evidence="4">Esterase</fullName>
    </submittedName>
</protein>
<dbReference type="RefSeq" id="WP_073607343.1">
    <property type="nucleotide sequence ID" value="NZ_MRCG01000002.1"/>
</dbReference>
<sequence length="412" mass="45152">MVVLWQLVDWAIAASAAIALFLSLWIVVPAPTFFLLPLGVGAPEVSPFLLLGQGIVLALALVLRGAKIGNRGRSRSFVWFLTLGFSATGLVLSSLPLLQLPATVRRAEAQMQRALGENYSSQIPAQVRPLLRSRPFILRDLIRGLPEPAIEPQRQTVLTPDGATLALDIYQPPESSTQPDLHPAIITIYGGAWQRGEPAATARFSGYMAAQGYTVVAIDYRHAPEYRFPTQLKDVQTALEWVGDRAPDYRIDPSRIALVGWSAGAHLAMLATYEPGALPVQAVVNYYGPINLSAGYYDPPVPDPINTRAVLETFLGGSPEQFPALYQQASPIFSVRSGLPPTLLIYGQRDHVVKPSYGQQLYEQLQASSNVAAWIALPWAEHAFDAVFRGPSNQISLYYTERFLAWALRPNP</sequence>
<dbReference type="OrthoDB" id="24847at2"/>
<dbReference type="STRING" id="549789.NIES30_05215"/>
<dbReference type="Gene3D" id="3.40.50.1820">
    <property type="entry name" value="alpha/beta hydrolase"/>
    <property type="match status" value="1"/>
</dbReference>
<dbReference type="SUPFAM" id="SSF53474">
    <property type="entry name" value="alpha/beta-Hydrolases"/>
    <property type="match status" value="1"/>
</dbReference>
<keyword evidence="2" id="KW-1133">Transmembrane helix</keyword>
<keyword evidence="1" id="KW-0378">Hydrolase</keyword>
<keyword evidence="2" id="KW-0472">Membrane</keyword>
<comment type="caution">
    <text evidence="4">The sequence shown here is derived from an EMBL/GenBank/DDBJ whole genome shotgun (WGS) entry which is preliminary data.</text>
</comment>
<evidence type="ECO:0000256" key="2">
    <source>
        <dbReference type="SAM" id="Phobius"/>
    </source>
</evidence>
<keyword evidence="5" id="KW-1185">Reference proteome</keyword>
<dbReference type="InterPro" id="IPR049492">
    <property type="entry name" value="BD-FAE-like_dom"/>
</dbReference>
<name>A0A1U7J9F3_9CYAN</name>
<evidence type="ECO:0000256" key="1">
    <source>
        <dbReference type="ARBA" id="ARBA00022801"/>
    </source>
</evidence>
<feature type="domain" description="BD-FAE-like" evidence="3">
    <location>
        <begin position="167"/>
        <end position="365"/>
    </location>
</feature>
<evidence type="ECO:0000313" key="4">
    <source>
        <dbReference type="EMBL" id="OKH50102.1"/>
    </source>
</evidence>
<dbReference type="EMBL" id="MRCG01000002">
    <property type="protein sequence ID" value="OKH50102.1"/>
    <property type="molecule type" value="Genomic_DNA"/>
</dbReference>
<feature type="transmembrane region" description="Helical" evidence="2">
    <location>
        <begin position="7"/>
        <end position="28"/>
    </location>
</feature>
<dbReference type="Proteomes" id="UP000185557">
    <property type="component" value="Unassembled WGS sequence"/>
</dbReference>
<dbReference type="InterPro" id="IPR029058">
    <property type="entry name" value="AB_hydrolase_fold"/>
</dbReference>
<feature type="transmembrane region" description="Helical" evidence="2">
    <location>
        <begin position="48"/>
        <end position="66"/>
    </location>
</feature>
<gene>
    <name evidence="4" type="ORF">NIES30_05215</name>
</gene>